<dbReference type="PANTHER" id="PTHR22946">
    <property type="entry name" value="DIENELACTONE HYDROLASE DOMAIN-CONTAINING PROTEIN-RELATED"/>
    <property type="match status" value="1"/>
</dbReference>
<dbReference type="Pfam" id="PF12146">
    <property type="entry name" value="Hydrolase_4"/>
    <property type="match status" value="1"/>
</dbReference>
<dbReference type="Proteomes" id="UP000001916">
    <property type="component" value="Chromosome"/>
</dbReference>
<evidence type="ECO:0000259" key="2">
    <source>
        <dbReference type="Pfam" id="PF12146"/>
    </source>
</evidence>
<dbReference type="PANTHER" id="PTHR22946:SF9">
    <property type="entry name" value="POLYKETIDE TRANSFERASE AF380"/>
    <property type="match status" value="1"/>
</dbReference>
<dbReference type="eggNOG" id="COG1073">
    <property type="taxonomic scope" value="Bacteria"/>
</dbReference>
<keyword evidence="1" id="KW-0378">Hydrolase</keyword>
<dbReference type="EMBL" id="CP002042">
    <property type="protein sequence ID" value="ADH64849.1"/>
    <property type="molecule type" value="Genomic_DNA"/>
</dbReference>
<sequence>MTARVVVAIVGFLWVAWALPTNRSPQSVAFQAVDRVQVYGTYYPTGDRTRPVVLLFHQSESNRGEYAQIAPRLVELGFNALAIDQRVGGSMWGMRNQTYERLRRIAGYEETLRDLEAALNWVTQSGHTGAVLVWGSSYSSALVFLLVAQHPKIAGILSFSPWEYLWGEDTVRQAAAKVQVPVFITSAKDEAEQARVIFQAVASPNKIQFVPRHDGRHGSPALDGEDREEYWQAVRAFLTQFN</sequence>
<name>D7BDM9_ALLS1</name>
<dbReference type="HOGENOM" id="CLU_093477_0_0_0"/>
<dbReference type="InterPro" id="IPR022742">
    <property type="entry name" value="Hydrolase_4"/>
</dbReference>
<dbReference type="OrthoDB" id="63241at2"/>
<dbReference type="Gene3D" id="3.40.50.1820">
    <property type="entry name" value="alpha/beta hydrolase"/>
    <property type="match status" value="1"/>
</dbReference>
<dbReference type="RefSeq" id="WP_013159381.1">
    <property type="nucleotide sequence ID" value="NC_014212.1"/>
</dbReference>
<organism evidence="3 4">
    <name type="scientific">Allomeiothermus silvanus (strain ATCC 700542 / DSM 9946 / NBRC 106475 / NCIMB 13440 / VI-R2)</name>
    <name type="common">Thermus silvanus</name>
    <dbReference type="NCBI Taxonomy" id="526227"/>
    <lineage>
        <taxon>Bacteria</taxon>
        <taxon>Thermotogati</taxon>
        <taxon>Deinococcota</taxon>
        <taxon>Deinococci</taxon>
        <taxon>Thermales</taxon>
        <taxon>Thermaceae</taxon>
        <taxon>Allomeiothermus</taxon>
    </lineage>
</organism>
<feature type="domain" description="Serine aminopeptidase S33" evidence="2">
    <location>
        <begin position="49"/>
        <end position="167"/>
    </location>
</feature>
<evidence type="ECO:0000313" key="3">
    <source>
        <dbReference type="EMBL" id="ADH64849.1"/>
    </source>
</evidence>
<dbReference type="AlphaFoldDB" id="D7BDM9"/>
<dbReference type="InterPro" id="IPR050261">
    <property type="entry name" value="FrsA_esterase"/>
</dbReference>
<accession>D7BDM9</accession>
<dbReference type="SUPFAM" id="SSF53474">
    <property type="entry name" value="alpha/beta-Hydrolases"/>
    <property type="match status" value="1"/>
</dbReference>
<dbReference type="GO" id="GO:0052689">
    <property type="term" value="F:carboxylic ester hydrolase activity"/>
    <property type="evidence" value="ECO:0007669"/>
    <property type="project" value="UniProtKB-ARBA"/>
</dbReference>
<evidence type="ECO:0000313" key="4">
    <source>
        <dbReference type="Proteomes" id="UP000001916"/>
    </source>
</evidence>
<protein>
    <recommendedName>
        <fullName evidence="2">Serine aminopeptidase S33 domain-containing protein</fullName>
    </recommendedName>
</protein>
<proteinExistence type="predicted"/>
<dbReference type="InterPro" id="IPR029058">
    <property type="entry name" value="AB_hydrolase_fold"/>
</dbReference>
<reference evidence="3 4" key="1">
    <citation type="journal article" date="2010" name="Stand. Genomic Sci.">
        <title>Complete genome sequence of Meiothermus silvanus type strain (VI-R2).</title>
        <authorList>
            <person name="Sikorski J."/>
            <person name="Tindall B.J."/>
            <person name="Lowry S."/>
            <person name="Lucas S."/>
            <person name="Nolan M."/>
            <person name="Copeland A."/>
            <person name="Glavina Del Rio T."/>
            <person name="Tice H."/>
            <person name="Cheng J.F."/>
            <person name="Han C."/>
            <person name="Pitluck S."/>
            <person name="Liolios K."/>
            <person name="Ivanova N."/>
            <person name="Mavromatis K."/>
            <person name="Mikhailova N."/>
            <person name="Pati A."/>
            <person name="Goodwin L."/>
            <person name="Chen A."/>
            <person name="Palaniappan K."/>
            <person name="Land M."/>
            <person name="Hauser L."/>
            <person name="Chang Y.J."/>
            <person name="Jeffries C.D."/>
            <person name="Rohde M."/>
            <person name="Goker M."/>
            <person name="Woyke T."/>
            <person name="Bristow J."/>
            <person name="Eisen J.A."/>
            <person name="Markowitz V."/>
            <person name="Hugenholtz P."/>
            <person name="Kyrpides N.C."/>
            <person name="Klenk H.P."/>
            <person name="Lapidus A."/>
        </authorList>
    </citation>
    <scope>NUCLEOTIDE SEQUENCE [LARGE SCALE GENOMIC DNA]</scope>
    <source>
        <strain evidence="4">ATCC 700542 / DSM 9946 / VI-R2</strain>
    </source>
</reference>
<evidence type="ECO:0000256" key="1">
    <source>
        <dbReference type="ARBA" id="ARBA00022801"/>
    </source>
</evidence>
<gene>
    <name evidence="3" type="ordered locus">Mesil_3011</name>
</gene>
<keyword evidence="4" id="KW-1185">Reference proteome</keyword>
<dbReference type="KEGG" id="msv:Mesil_3011"/>